<name>A0ABQ8TTH7_PERAM</name>
<protein>
    <submittedName>
        <fullName evidence="1">Uncharacterized protein</fullName>
    </submittedName>
</protein>
<reference evidence="1 2" key="1">
    <citation type="journal article" date="2022" name="Allergy">
        <title>Genome assembly and annotation of Periplaneta americana reveal a comprehensive cockroach allergen profile.</title>
        <authorList>
            <person name="Wang L."/>
            <person name="Xiong Q."/>
            <person name="Saelim N."/>
            <person name="Wang L."/>
            <person name="Nong W."/>
            <person name="Wan A.T."/>
            <person name="Shi M."/>
            <person name="Liu X."/>
            <person name="Cao Q."/>
            <person name="Hui J.H.L."/>
            <person name="Sookrung N."/>
            <person name="Leung T.F."/>
            <person name="Tungtrongchitr A."/>
            <person name="Tsui S.K.W."/>
        </authorList>
    </citation>
    <scope>NUCLEOTIDE SEQUENCE [LARGE SCALE GENOMIC DNA]</scope>
    <source>
        <strain evidence="1">PWHHKU_190912</strain>
    </source>
</reference>
<dbReference type="Proteomes" id="UP001148838">
    <property type="component" value="Unassembled WGS sequence"/>
</dbReference>
<dbReference type="EMBL" id="JAJSOF020000003">
    <property type="protein sequence ID" value="KAJ4449995.1"/>
    <property type="molecule type" value="Genomic_DNA"/>
</dbReference>
<comment type="caution">
    <text evidence="1">The sequence shown here is derived from an EMBL/GenBank/DDBJ whole genome shotgun (WGS) entry which is preliminary data.</text>
</comment>
<keyword evidence="2" id="KW-1185">Reference proteome</keyword>
<evidence type="ECO:0000313" key="2">
    <source>
        <dbReference type="Proteomes" id="UP001148838"/>
    </source>
</evidence>
<evidence type="ECO:0000313" key="1">
    <source>
        <dbReference type="EMBL" id="KAJ4449995.1"/>
    </source>
</evidence>
<sequence length="257" mass="28682">MTGLCESSKEPPGSLKYNVIICGDILAQTCRTATPESDCFLTPFYPTHLFFQCGHGVLVALSYTNIRPSGGSPDVMPNSLKKKKYMDFLENILPVLLKKVPLAIRTRIWFQHDGAPHTLVLRQGNSRRQHLVTDGLVIKVPSHGQQYRQILIRLTSSCGGHLKILVYTTSMIFFHGLSTPVTPYFLHLAYLNGCGRQFSAQVTCLAAEFSAFTSSGQRFILFVIMISVRRFKETGDDNRGVKTAASTSCRRFVTNEE</sequence>
<organism evidence="1 2">
    <name type="scientific">Periplaneta americana</name>
    <name type="common">American cockroach</name>
    <name type="synonym">Blatta americana</name>
    <dbReference type="NCBI Taxonomy" id="6978"/>
    <lineage>
        <taxon>Eukaryota</taxon>
        <taxon>Metazoa</taxon>
        <taxon>Ecdysozoa</taxon>
        <taxon>Arthropoda</taxon>
        <taxon>Hexapoda</taxon>
        <taxon>Insecta</taxon>
        <taxon>Pterygota</taxon>
        <taxon>Neoptera</taxon>
        <taxon>Polyneoptera</taxon>
        <taxon>Dictyoptera</taxon>
        <taxon>Blattodea</taxon>
        <taxon>Blattoidea</taxon>
        <taxon>Blattidae</taxon>
        <taxon>Blattinae</taxon>
        <taxon>Periplaneta</taxon>
    </lineage>
</organism>
<accession>A0ABQ8TTH7</accession>
<gene>
    <name evidence="1" type="ORF">ANN_01402</name>
</gene>
<proteinExistence type="predicted"/>